<feature type="transmembrane region" description="Helical" evidence="1">
    <location>
        <begin position="68"/>
        <end position="86"/>
    </location>
</feature>
<evidence type="ECO:0000313" key="2">
    <source>
        <dbReference type="EMBL" id="UUX33338.1"/>
    </source>
</evidence>
<organism evidence="2 3">
    <name type="scientific">Fundicoccus culcitae</name>
    <dbReference type="NCBI Taxonomy" id="2969821"/>
    <lineage>
        <taxon>Bacteria</taxon>
        <taxon>Bacillati</taxon>
        <taxon>Bacillota</taxon>
        <taxon>Bacilli</taxon>
        <taxon>Lactobacillales</taxon>
        <taxon>Aerococcaceae</taxon>
        <taxon>Fundicoccus</taxon>
    </lineage>
</organism>
<keyword evidence="1" id="KW-1133">Transmembrane helix</keyword>
<reference evidence="2 3" key="1">
    <citation type="submission" date="2022-08" db="EMBL/GenBank/DDBJ databases">
        <title>Aerococcaceae sp. nov isolated from spoiled eye mask.</title>
        <authorList>
            <person name="Zhou G."/>
            <person name="Xie X.-B."/>
            <person name="Shi Q.-S."/>
            <person name="Wang Y.-S."/>
            <person name="Wen X."/>
            <person name="Peng H."/>
            <person name="Yang X.-J."/>
            <person name="Tao H.-B."/>
            <person name="Huang X.-M."/>
        </authorList>
    </citation>
    <scope>NUCLEOTIDE SEQUENCE [LARGE SCALE GENOMIC DNA]</scope>
    <source>
        <strain evidence="3">DM20194951</strain>
    </source>
</reference>
<name>A0ABY5P3N0_9LACT</name>
<keyword evidence="1" id="KW-0812">Transmembrane</keyword>
<feature type="transmembrane region" description="Helical" evidence="1">
    <location>
        <begin position="6"/>
        <end position="24"/>
    </location>
</feature>
<sequence length="162" mass="17311">MKTKQIVLLSCLIALSIIGGYVKIFGSIALDLAPAILGTILLNPLLGAILAFMGHIISAIIAGFPLSFIVHLIIGVMMALTMFIFGNIRQLGKKKKSIIILSDIIAFIFNVFIAQIPLIPILGLPTLAALTPPLILGSIVNIVVAELVYVALPENTVMRIEI</sequence>
<feature type="transmembrane region" description="Helical" evidence="1">
    <location>
        <begin position="98"/>
        <end position="122"/>
    </location>
</feature>
<evidence type="ECO:0000313" key="3">
    <source>
        <dbReference type="Proteomes" id="UP001315967"/>
    </source>
</evidence>
<keyword evidence="3" id="KW-1185">Reference proteome</keyword>
<accession>A0ABY5P3N0</accession>
<gene>
    <name evidence="2" type="ORF">NRE15_10560</name>
</gene>
<keyword evidence="1" id="KW-0472">Membrane</keyword>
<dbReference type="Pfam" id="PF12822">
    <property type="entry name" value="ECF_trnsprt"/>
    <property type="match status" value="1"/>
</dbReference>
<proteinExistence type="predicted"/>
<evidence type="ECO:0000256" key="1">
    <source>
        <dbReference type="SAM" id="Phobius"/>
    </source>
</evidence>
<protein>
    <submittedName>
        <fullName evidence="2">ECF transporter S component</fullName>
    </submittedName>
</protein>
<dbReference type="EMBL" id="CP102453">
    <property type="protein sequence ID" value="UUX33338.1"/>
    <property type="molecule type" value="Genomic_DNA"/>
</dbReference>
<feature type="transmembrane region" description="Helical" evidence="1">
    <location>
        <begin position="134"/>
        <end position="152"/>
    </location>
</feature>
<dbReference type="Proteomes" id="UP001315967">
    <property type="component" value="Chromosome"/>
</dbReference>
<feature type="transmembrane region" description="Helical" evidence="1">
    <location>
        <begin position="36"/>
        <end position="62"/>
    </location>
</feature>
<dbReference type="InterPro" id="IPR024529">
    <property type="entry name" value="ECF_trnsprt_substrate-spec"/>
</dbReference>
<dbReference type="Gene3D" id="1.10.1760.20">
    <property type="match status" value="1"/>
</dbReference>
<dbReference type="RefSeq" id="WP_313792839.1">
    <property type="nucleotide sequence ID" value="NZ_CP102453.1"/>
</dbReference>